<sequence length="141" mass="16581">MKNNCLINREDRLRAAAAAGSSLRHNPPKRNFLRQSKHRSDSTGRRPNQPKPTTVQYTPQLQTNTRSRNPTRFLQRHSRRREAIGSFPWQSREDGLSNESPPHDRLGRPHPEYTQRNAFLDVILFYDFIQPRNTPKVIYLH</sequence>
<evidence type="ECO:0000313" key="2">
    <source>
        <dbReference type="EMBL" id="KAG9444195.1"/>
    </source>
</evidence>
<organism evidence="2 3">
    <name type="scientific">Aristolochia fimbriata</name>
    <name type="common">White veined hardy Dutchman's pipe vine</name>
    <dbReference type="NCBI Taxonomy" id="158543"/>
    <lineage>
        <taxon>Eukaryota</taxon>
        <taxon>Viridiplantae</taxon>
        <taxon>Streptophyta</taxon>
        <taxon>Embryophyta</taxon>
        <taxon>Tracheophyta</taxon>
        <taxon>Spermatophyta</taxon>
        <taxon>Magnoliopsida</taxon>
        <taxon>Magnoliidae</taxon>
        <taxon>Piperales</taxon>
        <taxon>Aristolochiaceae</taxon>
        <taxon>Aristolochia</taxon>
    </lineage>
</organism>
<evidence type="ECO:0000256" key="1">
    <source>
        <dbReference type="SAM" id="MobiDB-lite"/>
    </source>
</evidence>
<dbReference type="AlphaFoldDB" id="A0AAV7E5V1"/>
<feature type="region of interest" description="Disordered" evidence="1">
    <location>
        <begin position="17"/>
        <end position="111"/>
    </location>
</feature>
<keyword evidence="3" id="KW-1185">Reference proteome</keyword>
<protein>
    <submittedName>
        <fullName evidence="2">Uncharacterized protein</fullName>
    </submittedName>
</protein>
<accession>A0AAV7E5V1</accession>
<dbReference type="Proteomes" id="UP000825729">
    <property type="component" value="Unassembled WGS sequence"/>
</dbReference>
<evidence type="ECO:0000313" key="3">
    <source>
        <dbReference type="Proteomes" id="UP000825729"/>
    </source>
</evidence>
<comment type="caution">
    <text evidence="2">The sequence shown here is derived from an EMBL/GenBank/DDBJ whole genome shotgun (WGS) entry which is preliminary data.</text>
</comment>
<reference evidence="2 3" key="1">
    <citation type="submission" date="2021-07" db="EMBL/GenBank/DDBJ databases">
        <title>The Aristolochia fimbriata genome: insights into angiosperm evolution, floral development and chemical biosynthesis.</title>
        <authorList>
            <person name="Jiao Y."/>
        </authorList>
    </citation>
    <scope>NUCLEOTIDE SEQUENCE [LARGE SCALE GENOMIC DNA]</scope>
    <source>
        <strain evidence="2">IBCAS-2021</strain>
        <tissue evidence="2">Leaf</tissue>
    </source>
</reference>
<proteinExistence type="predicted"/>
<name>A0AAV7E5V1_ARIFI</name>
<dbReference type="EMBL" id="JAINDJ010000006">
    <property type="protein sequence ID" value="KAG9444195.1"/>
    <property type="molecule type" value="Genomic_DNA"/>
</dbReference>
<gene>
    <name evidence="2" type="ORF">H6P81_015535</name>
</gene>
<feature type="compositionally biased region" description="Polar residues" evidence="1">
    <location>
        <begin position="51"/>
        <end position="72"/>
    </location>
</feature>
<feature type="compositionally biased region" description="Basic residues" evidence="1">
    <location>
        <begin position="26"/>
        <end position="37"/>
    </location>
</feature>
<feature type="compositionally biased region" description="Basic and acidic residues" evidence="1">
    <location>
        <begin position="91"/>
        <end position="111"/>
    </location>
</feature>